<dbReference type="Proteomes" id="UP000824998">
    <property type="component" value="Unassembled WGS sequence"/>
</dbReference>
<evidence type="ECO:0000313" key="2">
    <source>
        <dbReference type="Proteomes" id="UP000824998"/>
    </source>
</evidence>
<keyword evidence="2" id="KW-1185">Reference proteome</keyword>
<protein>
    <submittedName>
        <fullName evidence="1">Uncharacterized protein</fullName>
    </submittedName>
</protein>
<dbReference type="EMBL" id="MU251786">
    <property type="protein sequence ID" value="KAG9229317.1"/>
    <property type="molecule type" value="Genomic_DNA"/>
</dbReference>
<reference evidence="1" key="1">
    <citation type="journal article" date="2021" name="IMA Fungus">
        <title>Genomic characterization of three marine fungi, including Emericellopsis atlantica sp. nov. with signatures of a generalist lifestyle and marine biomass degradation.</title>
        <authorList>
            <person name="Hagestad O.C."/>
            <person name="Hou L."/>
            <person name="Andersen J.H."/>
            <person name="Hansen E.H."/>
            <person name="Altermark B."/>
            <person name="Li C."/>
            <person name="Kuhnert E."/>
            <person name="Cox R.J."/>
            <person name="Crous P.W."/>
            <person name="Spatafora J.W."/>
            <person name="Lail K."/>
            <person name="Amirebrahimi M."/>
            <person name="Lipzen A."/>
            <person name="Pangilinan J."/>
            <person name="Andreopoulos W."/>
            <person name="Hayes R.D."/>
            <person name="Ng V."/>
            <person name="Grigoriev I.V."/>
            <person name="Jackson S.A."/>
            <person name="Sutton T.D.S."/>
            <person name="Dobson A.D.W."/>
            <person name="Rama T."/>
        </authorList>
    </citation>
    <scope>NUCLEOTIDE SEQUENCE</scope>
    <source>
        <strain evidence="1">TRa018bII</strain>
    </source>
</reference>
<sequence>MTYRQQRCFKFQHAIEDRDRAEWLCLLIESTGSPQLDEGDLFLVTRRPPLIVQQDSLTADNLSSNPSPPLPFVCCSSAVEHCLWEFLHSNSSSLALIRNSKHLGNPLNSISSANPARTYQTDHWHQLTSHRTLLLSSFLRSIPAPRCSLPRLPQVSLAVANETGAHPTTTANPTPGMSPNRDLWRLLGASSESSQDCAATLSWLGVSFSAMSVFCRDNQTVGLDFRVHLSSYTL</sequence>
<comment type="caution">
    <text evidence="1">The sequence shown here is derived from an EMBL/GenBank/DDBJ whole genome shotgun (WGS) entry which is preliminary data.</text>
</comment>
<gene>
    <name evidence="1" type="ORF">BJ875DRAFT_202380</name>
</gene>
<organism evidence="1 2">
    <name type="scientific">Amylocarpus encephaloides</name>
    <dbReference type="NCBI Taxonomy" id="45428"/>
    <lineage>
        <taxon>Eukaryota</taxon>
        <taxon>Fungi</taxon>
        <taxon>Dikarya</taxon>
        <taxon>Ascomycota</taxon>
        <taxon>Pezizomycotina</taxon>
        <taxon>Leotiomycetes</taxon>
        <taxon>Helotiales</taxon>
        <taxon>Helotiales incertae sedis</taxon>
        <taxon>Amylocarpus</taxon>
    </lineage>
</organism>
<accession>A0A9P8C0W5</accession>
<proteinExistence type="predicted"/>
<evidence type="ECO:0000313" key="1">
    <source>
        <dbReference type="EMBL" id="KAG9229317.1"/>
    </source>
</evidence>
<dbReference type="AlphaFoldDB" id="A0A9P8C0W5"/>
<name>A0A9P8C0W5_9HELO</name>